<keyword evidence="2" id="KW-1185">Reference proteome</keyword>
<dbReference type="PANTHER" id="PTHR31257">
    <property type="entry name" value="RICIN B-LIKE LECTIN EULS3"/>
    <property type="match status" value="1"/>
</dbReference>
<organism evidence="1 2">
    <name type="scientific">Rhynchospora tenuis</name>
    <dbReference type="NCBI Taxonomy" id="198213"/>
    <lineage>
        <taxon>Eukaryota</taxon>
        <taxon>Viridiplantae</taxon>
        <taxon>Streptophyta</taxon>
        <taxon>Embryophyta</taxon>
        <taxon>Tracheophyta</taxon>
        <taxon>Spermatophyta</taxon>
        <taxon>Magnoliopsida</taxon>
        <taxon>Liliopsida</taxon>
        <taxon>Poales</taxon>
        <taxon>Cyperaceae</taxon>
        <taxon>Cyperoideae</taxon>
        <taxon>Rhynchosporeae</taxon>
        <taxon>Rhynchospora</taxon>
    </lineage>
</organism>
<gene>
    <name evidence="1" type="ORF">LUZ61_013877</name>
</gene>
<dbReference type="Proteomes" id="UP001210211">
    <property type="component" value="Unassembled WGS sequence"/>
</dbReference>
<dbReference type="InterPro" id="IPR035992">
    <property type="entry name" value="Ricin_B-like_lectins"/>
</dbReference>
<proteinExistence type="predicted"/>
<sequence>MSYQPTFMIVNHVDVKFCIVISGGKAVLGATNPADPNQRWMKLDDASKDAEGQPTFRLVNFGTNEVLRGGHFRQASGSEVNSVLWSFSKESNQDFRTLRMASNVTRRKLHPSSFRMVAGNWVDLWDGPNDHTSTQWKFQQDSMITISSGRKEGYNLTVRDEAVVLAPADPKNEYQIWIKDTFYAKQVKDQDGKQAFALVNKATGKAMKHGFGLGYLVQLAEIDQNYLDSSLLWTESDKGSSFREIRMQSNTSAVFHAFYVDEEDLNKALLTLESRNGSTDQSWKFQEITA</sequence>
<accession>A0AAD5Z165</accession>
<reference evidence="1 2" key="1">
    <citation type="journal article" date="2022" name="Cell">
        <title>Repeat-based holocentromeres influence genome architecture and karyotype evolution.</title>
        <authorList>
            <person name="Hofstatter P.G."/>
            <person name="Thangavel G."/>
            <person name="Lux T."/>
            <person name="Neumann P."/>
            <person name="Vondrak T."/>
            <person name="Novak P."/>
            <person name="Zhang M."/>
            <person name="Costa L."/>
            <person name="Castellani M."/>
            <person name="Scott A."/>
            <person name="Toegelov H."/>
            <person name="Fuchs J."/>
            <person name="Mata-Sucre Y."/>
            <person name="Dias Y."/>
            <person name="Vanzela A.L.L."/>
            <person name="Huettel B."/>
            <person name="Almeida C.C.S."/>
            <person name="Simkova H."/>
            <person name="Souza G."/>
            <person name="Pedrosa-Harand A."/>
            <person name="Macas J."/>
            <person name="Mayer K.F.X."/>
            <person name="Houben A."/>
            <person name="Marques A."/>
        </authorList>
    </citation>
    <scope>NUCLEOTIDE SEQUENCE [LARGE SCALE GENOMIC DNA]</scope>
    <source>
        <strain evidence="1">RhyTen1mFocal</strain>
    </source>
</reference>
<dbReference type="InterPro" id="IPR040249">
    <property type="entry name" value="Ricin_B-like_lectin_EULS3-like"/>
</dbReference>
<dbReference type="SUPFAM" id="SSF50370">
    <property type="entry name" value="Ricin B-like lectins"/>
    <property type="match status" value="2"/>
</dbReference>
<protein>
    <submittedName>
        <fullName evidence="1">Uncharacterized protein</fullName>
    </submittedName>
</protein>
<dbReference type="EMBL" id="JAMRDG010000002">
    <property type="protein sequence ID" value="KAJ3684713.1"/>
    <property type="molecule type" value="Genomic_DNA"/>
</dbReference>
<evidence type="ECO:0000313" key="2">
    <source>
        <dbReference type="Proteomes" id="UP001210211"/>
    </source>
</evidence>
<dbReference type="AlphaFoldDB" id="A0AAD5Z165"/>
<dbReference type="PANTHER" id="PTHR31257:SF21">
    <property type="entry name" value="OS07G0683600 PROTEIN"/>
    <property type="match status" value="1"/>
</dbReference>
<comment type="caution">
    <text evidence="1">The sequence shown here is derived from an EMBL/GenBank/DDBJ whole genome shotgun (WGS) entry which is preliminary data.</text>
</comment>
<name>A0AAD5Z165_9POAL</name>
<evidence type="ECO:0000313" key="1">
    <source>
        <dbReference type="EMBL" id="KAJ3684713.1"/>
    </source>
</evidence>